<dbReference type="Proteomes" id="UP000032611">
    <property type="component" value="Chromosome"/>
</dbReference>
<dbReference type="AlphaFoldDB" id="A0A0D5LW21"/>
<gene>
    <name evidence="2" type="ORF">TM49_05605</name>
</gene>
<dbReference type="KEGG" id="mey:TM49_05605"/>
<dbReference type="STRING" id="1486262.TM49_05605"/>
<proteinExistence type="predicted"/>
<dbReference type="OrthoDB" id="9804139at2"/>
<dbReference type="HOGENOM" id="CLU_192868_0_0_5"/>
<protein>
    <submittedName>
        <fullName evidence="2">Membrane protein</fullName>
    </submittedName>
</protein>
<reference evidence="2 3" key="1">
    <citation type="journal article" date="2015" name="Genome Announc.">
        <title>Complete genome sequence of Martelella endophytica YC6887, which has antifungal activity associated with a halophyte.</title>
        <authorList>
            <person name="Khan A."/>
            <person name="Khan H."/>
            <person name="Chung E.J."/>
            <person name="Hossain M.T."/>
            <person name="Chung Y.R."/>
        </authorList>
    </citation>
    <scope>NUCLEOTIDE SEQUENCE [LARGE SCALE GENOMIC DNA]</scope>
    <source>
        <strain evidence="2">YC6887</strain>
    </source>
</reference>
<dbReference type="PATRIC" id="fig|1486262.3.peg.1149"/>
<feature type="region of interest" description="Disordered" evidence="1">
    <location>
        <begin position="33"/>
        <end position="62"/>
    </location>
</feature>
<sequence>MGRLLFLAAIAGGGYALYRKFIADAETLTARSEQKRAEQKNGANGTLVQDPVSGEYRVKQAD</sequence>
<dbReference type="RefSeq" id="WP_045684815.1">
    <property type="nucleotide sequence ID" value="NZ_CP010803.1"/>
</dbReference>
<evidence type="ECO:0000256" key="1">
    <source>
        <dbReference type="SAM" id="MobiDB-lite"/>
    </source>
</evidence>
<name>A0A0D5LW21_MAREN</name>
<accession>A0A0D5LW21</accession>
<evidence type="ECO:0000313" key="2">
    <source>
        <dbReference type="EMBL" id="AJY47957.1"/>
    </source>
</evidence>
<keyword evidence="3" id="KW-1185">Reference proteome</keyword>
<dbReference type="EMBL" id="CP010803">
    <property type="protein sequence ID" value="AJY47957.1"/>
    <property type="molecule type" value="Genomic_DNA"/>
</dbReference>
<evidence type="ECO:0000313" key="3">
    <source>
        <dbReference type="Proteomes" id="UP000032611"/>
    </source>
</evidence>
<organism evidence="2 3">
    <name type="scientific">Martelella endophytica</name>
    <dbReference type="NCBI Taxonomy" id="1486262"/>
    <lineage>
        <taxon>Bacteria</taxon>
        <taxon>Pseudomonadati</taxon>
        <taxon>Pseudomonadota</taxon>
        <taxon>Alphaproteobacteria</taxon>
        <taxon>Hyphomicrobiales</taxon>
        <taxon>Aurantimonadaceae</taxon>
        <taxon>Martelella</taxon>
    </lineage>
</organism>